<dbReference type="SUPFAM" id="SSF46689">
    <property type="entry name" value="Homeodomain-like"/>
    <property type="match status" value="1"/>
</dbReference>
<evidence type="ECO:0000313" key="3">
    <source>
        <dbReference type="Proteomes" id="UP000054624"/>
    </source>
</evidence>
<keyword evidence="3" id="KW-1185">Reference proteome</keyword>
<name>A0A158DY29_9BURK</name>
<dbReference type="RefSeq" id="WP_082864635.1">
    <property type="nucleotide sequence ID" value="NZ_FCOI02000069.1"/>
</dbReference>
<sequence>MDARYQTLVIPPFPRGQLVNDFLENLFFTDVPRSLLIACRTLLARRPGLDSMPSGLSQFHEVVGHLYGTAYEIADEHTLLSYFCCGLRRCKFAAQTERLINVTPGPVRLTRLPVLFDVLEGEHLWCPECQEEQRRDYGFTFNHRRTAAPFVNTCFKHRCLLRPRSGQYLLFDERCVKTPTPFQLANGFEFCRRVSDCSEQSAECSNYHKDEVARSLIASGWRNESGRLNLREFVDEFCAFYRNAFSDDRLDLLVQSTSLVENGIRGLLREERAVHPVWCILFAWFSEYCYRTPCRVTKAIVERRPPPTADELRAVMQHCGTLSATANALAIGVSKVAVLCRRFGIPASWRPKRVGCETIEAILSSVAHGMSPREVEQKFGLSRSTIYRILASHPDILTARRRAIAARTENAKALWDAATSRLPSLSDTAIRRELPAVWAQLYRHEGAWLQQRQRKLLVNRAKHRNGRPTPLLHRLEAALAQAHESCNQPDKPPVRRSIYELRRRIGVSEYAFRSTLQGSPSLVGSELRKSFVCRRLAWAQTRIADPIQSVSAWKIAHEAKLRLSSIKLGASDTTP</sequence>
<dbReference type="Pfam" id="PF15978">
    <property type="entry name" value="TnsD"/>
    <property type="match status" value="1"/>
</dbReference>
<dbReference type="STRING" id="1777137.AWB76_07742"/>
<organism evidence="2 3">
    <name type="scientific">Caballeronia temeraria</name>
    <dbReference type="NCBI Taxonomy" id="1777137"/>
    <lineage>
        <taxon>Bacteria</taxon>
        <taxon>Pseudomonadati</taxon>
        <taxon>Pseudomonadota</taxon>
        <taxon>Betaproteobacteria</taxon>
        <taxon>Burkholderiales</taxon>
        <taxon>Burkholderiaceae</taxon>
        <taxon>Caballeronia</taxon>
    </lineage>
</organism>
<evidence type="ECO:0000313" key="2">
    <source>
        <dbReference type="EMBL" id="SAK99561.1"/>
    </source>
</evidence>
<dbReference type="InterPro" id="IPR032750">
    <property type="entry name" value="TnsD_C"/>
</dbReference>
<dbReference type="InterPro" id="IPR009057">
    <property type="entry name" value="Homeodomain-like_sf"/>
</dbReference>
<reference evidence="3" key="1">
    <citation type="submission" date="2016-01" db="EMBL/GenBank/DDBJ databases">
        <authorList>
            <person name="Peeters Charlotte."/>
        </authorList>
    </citation>
    <scope>NUCLEOTIDE SEQUENCE [LARGE SCALE GENOMIC DNA]</scope>
</reference>
<feature type="domain" description="Transposon Tn7 transposition protein TnsD C-terminal" evidence="1">
    <location>
        <begin position="341"/>
        <end position="508"/>
    </location>
</feature>
<proteinExistence type="predicted"/>
<accession>A0A158DY29</accession>
<dbReference type="EMBL" id="FCOI02000069">
    <property type="protein sequence ID" value="SAK99561.1"/>
    <property type="molecule type" value="Genomic_DNA"/>
</dbReference>
<dbReference type="Proteomes" id="UP000054624">
    <property type="component" value="Unassembled WGS sequence"/>
</dbReference>
<gene>
    <name evidence="2" type="ORF">AWB76_07742</name>
</gene>
<evidence type="ECO:0000259" key="1">
    <source>
        <dbReference type="Pfam" id="PF15978"/>
    </source>
</evidence>
<dbReference type="AlphaFoldDB" id="A0A158DY29"/>
<protein>
    <recommendedName>
        <fullName evidence="1">Transposon Tn7 transposition protein TnsD C-terminal domain-containing protein</fullName>
    </recommendedName>
</protein>